<evidence type="ECO:0000256" key="1">
    <source>
        <dbReference type="SAM" id="MobiDB-lite"/>
    </source>
</evidence>
<reference evidence="2" key="1">
    <citation type="submission" date="2023-04" db="EMBL/GenBank/DDBJ databases">
        <title>Black Yeasts Isolated from many extreme environments.</title>
        <authorList>
            <person name="Coleine C."/>
            <person name="Stajich J.E."/>
            <person name="Selbmann L."/>
        </authorList>
    </citation>
    <scope>NUCLEOTIDE SEQUENCE</scope>
    <source>
        <strain evidence="2">CCFEE 5312</strain>
    </source>
</reference>
<gene>
    <name evidence="2" type="ORF">LTR09_012098</name>
</gene>
<feature type="compositionally biased region" description="Polar residues" evidence="1">
    <location>
        <begin position="41"/>
        <end position="58"/>
    </location>
</feature>
<dbReference type="Proteomes" id="UP001271007">
    <property type="component" value="Unassembled WGS sequence"/>
</dbReference>
<comment type="caution">
    <text evidence="2">The sequence shown here is derived from an EMBL/GenBank/DDBJ whole genome shotgun (WGS) entry which is preliminary data.</text>
</comment>
<feature type="region of interest" description="Disordered" evidence="1">
    <location>
        <begin position="223"/>
        <end position="244"/>
    </location>
</feature>
<sequence length="244" mass="27093">MLLRAYKVVSHVGISLVKEYQAKGAFWRNVFDILALGGQDTPGSRASSNQKSTSTSTPLEIDSQAEFPTELQKTYQHLTVPHKIIIWPSIHTHLTKSGIKAAPDLQYVLQGGTPWFLRLEMTKHALPLPSAQRLPYYALNTAAHEQHEHGSSSNVAFPSLTIQQIQERCEAYFNTYNALLPLLNRDAFMNDVVAPLFRDGYPNGESTPCLHSSSLRWERLQLTGSFNGPSPPHKDNRAGSEAAA</sequence>
<organism evidence="2 3">
    <name type="scientific">Extremus antarcticus</name>
    <dbReference type="NCBI Taxonomy" id="702011"/>
    <lineage>
        <taxon>Eukaryota</taxon>
        <taxon>Fungi</taxon>
        <taxon>Dikarya</taxon>
        <taxon>Ascomycota</taxon>
        <taxon>Pezizomycotina</taxon>
        <taxon>Dothideomycetes</taxon>
        <taxon>Dothideomycetidae</taxon>
        <taxon>Mycosphaerellales</taxon>
        <taxon>Extremaceae</taxon>
        <taxon>Extremus</taxon>
    </lineage>
</organism>
<evidence type="ECO:0000313" key="2">
    <source>
        <dbReference type="EMBL" id="KAK3046406.1"/>
    </source>
</evidence>
<protein>
    <submittedName>
        <fullName evidence="2">Uncharacterized protein</fullName>
    </submittedName>
</protein>
<proteinExistence type="predicted"/>
<name>A0AAJ0DAN7_9PEZI</name>
<dbReference type="EMBL" id="JAWDJX010000094">
    <property type="protein sequence ID" value="KAK3046406.1"/>
    <property type="molecule type" value="Genomic_DNA"/>
</dbReference>
<keyword evidence="3" id="KW-1185">Reference proteome</keyword>
<dbReference type="AlphaFoldDB" id="A0AAJ0DAN7"/>
<evidence type="ECO:0000313" key="3">
    <source>
        <dbReference type="Proteomes" id="UP001271007"/>
    </source>
</evidence>
<feature type="region of interest" description="Disordered" evidence="1">
    <location>
        <begin position="40"/>
        <end position="60"/>
    </location>
</feature>
<accession>A0AAJ0DAN7</accession>